<evidence type="ECO:0000313" key="5">
    <source>
        <dbReference type="EMBL" id="RCI64265.1"/>
    </source>
</evidence>
<feature type="domain" description="FAD linked oxidase N-terminal" evidence="4">
    <location>
        <begin position="22"/>
        <end position="79"/>
    </location>
</feature>
<evidence type="ECO:0000259" key="4">
    <source>
        <dbReference type="Pfam" id="PF01565"/>
    </source>
</evidence>
<evidence type="ECO:0000256" key="1">
    <source>
        <dbReference type="ARBA" id="ARBA00001974"/>
    </source>
</evidence>
<dbReference type="InterPro" id="IPR006094">
    <property type="entry name" value="Oxid_FAD_bind_N"/>
</dbReference>
<protein>
    <submittedName>
        <fullName evidence="5">FAD-binding oxidoreductase</fullName>
    </submittedName>
</protein>
<evidence type="ECO:0000256" key="3">
    <source>
        <dbReference type="ARBA" id="ARBA00023002"/>
    </source>
</evidence>
<comment type="caution">
    <text evidence="5">The sequence shown here is derived from an EMBL/GenBank/DDBJ whole genome shotgun (WGS) entry which is preliminary data.</text>
</comment>
<dbReference type="GO" id="GO:0022904">
    <property type="term" value="P:respiratory electron transport chain"/>
    <property type="evidence" value="ECO:0007669"/>
    <property type="project" value="TreeGrafter"/>
</dbReference>
<proteinExistence type="predicted"/>
<sequence>LYRRAFRNWSGEIAADDLWSCAPRTNEEVLAVVNWAWQNGFKVRPRGMGHNWSPLLLKGGENCESRIVLVETSRYLTRVRI</sequence>
<accession>A0A367LUK9</accession>
<organism evidence="5 6">
    <name type="scientific">Pseudomonas aeruginosa</name>
    <dbReference type="NCBI Taxonomy" id="287"/>
    <lineage>
        <taxon>Bacteria</taxon>
        <taxon>Pseudomonadati</taxon>
        <taxon>Pseudomonadota</taxon>
        <taxon>Gammaproteobacteria</taxon>
        <taxon>Pseudomonadales</taxon>
        <taxon>Pseudomonadaceae</taxon>
        <taxon>Pseudomonas</taxon>
    </lineage>
</organism>
<reference evidence="5 6" key="1">
    <citation type="submission" date="2018-07" db="EMBL/GenBank/DDBJ databases">
        <title>Mechanisms of high-level aminoglycoside resistance among Gram-negative pathogens in Brazil.</title>
        <authorList>
            <person name="Ballaben A.S."/>
            <person name="Darini A.L.C."/>
            <person name="Doi Y."/>
        </authorList>
    </citation>
    <scope>NUCLEOTIDE SEQUENCE [LARGE SCALE GENOMIC DNA]</scope>
    <source>
        <strain evidence="5 6">B2-305</strain>
    </source>
</reference>
<dbReference type="PANTHER" id="PTHR43716:SF1">
    <property type="entry name" value="D-2-HYDROXYGLUTARATE DEHYDROGENASE, MITOCHONDRIAL"/>
    <property type="match status" value="1"/>
</dbReference>
<name>A0A367LUK9_PSEAI</name>
<evidence type="ECO:0000313" key="6">
    <source>
        <dbReference type="Proteomes" id="UP000253594"/>
    </source>
</evidence>
<evidence type="ECO:0000256" key="2">
    <source>
        <dbReference type="ARBA" id="ARBA00022827"/>
    </source>
</evidence>
<dbReference type="InterPro" id="IPR036318">
    <property type="entry name" value="FAD-bd_PCMH-like_sf"/>
</dbReference>
<gene>
    <name evidence="5" type="ORF">DT376_45050</name>
</gene>
<dbReference type="EMBL" id="QORE01004110">
    <property type="protein sequence ID" value="RCI64265.1"/>
    <property type="molecule type" value="Genomic_DNA"/>
</dbReference>
<keyword evidence="2" id="KW-0285">Flavoprotein</keyword>
<feature type="non-terminal residue" evidence="5">
    <location>
        <position position="81"/>
    </location>
</feature>
<dbReference type="Pfam" id="PF01565">
    <property type="entry name" value="FAD_binding_4"/>
    <property type="match status" value="1"/>
</dbReference>
<dbReference type="GO" id="GO:0016491">
    <property type="term" value="F:oxidoreductase activity"/>
    <property type="evidence" value="ECO:0007669"/>
    <property type="project" value="UniProtKB-KW"/>
</dbReference>
<dbReference type="PANTHER" id="PTHR43716">
    <property type="entry name" value="D-2-HYDROXYGLUTARATE DEHYDROGENASE, MITOCHONDRIAL"/>
    <property type="match status" value="1"/>
</dbReference>
<dbReference type="SUPFAM" id="SSF56176">
    <property type="entry name" value="FAD-binding/transporter-associated domain-like"/>
    <property type="match status" value="1"/>
</dbReference>
<comment type="cofactor">
    <cofactor evidence="1">
        <name>FAD</name>
        <dbReference type="ChEBI" id="CHEBI:57692"/>
    </cofactor>
</comment>
<keyword evidence="3" id="KW-0560">Oxidoreductase</keyword>
<dbReference type="InterPro" id="IPR016167">
    <property type="entry name" value="FAD-bd_PCMH_sub1"/>
</dbReference>
<dbReference type="InterPro" id="IPR051264">
    <property type="entry name" value="FAD-oxidored/transferase_4"/>
</dbReference>
<dbReference type="AlphaFoldDB" id="A0A367LUK9"/>
<dbReference type="Gene3D" id="3.30.43.10">
    <property type="entry name" value="Uridine Diphospho-n-acetylenolpyruvylglucosamine Reductase, domain 2"/>
    <property type="match status" value="1"/>
</dbReference>
<dbReference type="GO" id="GO:0050660">
    <property type="term" value="F:flavin adenine dinucleotide binding"/>
    <property type="evidence" value="ECO:0007669"/>
    <property type="project" value="InterPro"/>
</dbReference>
<feature type="non-terminal residue" evidence="5">
    <location>
        <position position="1"/>
    </location>
</feature>
<dbReference type="Proteomes" id="UP000253594">
    <property type="component" value="Unassembled WGS sequence"/>
</dbReference>
<keyword evidence="2" id="KW-0274">FAD</keyword>